<keyword evidence="2" id="KW-0472">Membrane</keyword>
<feature type="region of interest" description="Disordered" evidence="1">
    <location>
        <begin position="27"/>
        <end position="51"/>
    </location>
</feature>
<dbReference type="AlphaFoldDB" id="A0A368SMQ0"/>
<sequence length="87" mass="9449">MWSGVTIHGHSNFMPIGTISLHHQFGPRVTPLGRHGRNGSRHRLSTSWPPPEVHEAARTAAARHSSFFLSSLVFSSLLGPTVAAWVG</sequence>
<feature type="transmembrane region" description="Helical" evidence="2">
    <location>
        <begin position="67"/>
        <end position="86"/>
    </location>
</feature>
<keyword evidence="2" id="KW-0812">Transmembrane</keyword>
<proteinExistence type="predicted"/>
<name>A0A368SMQ0_SETIT</name>
<dbReference type="EMBL" id="CM003536">
    <property type="protein sequence ID" value="RCV43699.1"/>
    <property type="molecule type" value="Genomic_DNA"/>
</dbReference>
<feature type="compositionally biased region" description="Basic residues" evidence="1">
    <location>
        <begin position="34"/>
        <end position="44"/>
    </location>
</feature>
<organism evidence="3">
    <name type="scientific">Setaria italica</name>
    <name type="common">Foxtail millet</name>
    <name type="synonym">Panicum italicum</name>
    <dbReference type="NCBI Taxonomy" id="4555"/>
    <lineage>
        <taxon>Eukaryota</taxon>
        <taxon>Viridiplantae</taxon>
        <taxon>Streptophyta</taxon>
        <taxon>Embryophyta</taxon>
        <taxon>Tracheophyta</taxon>
        <taxon>Spermatophyta</taxon>
        <taxon>Magnoliopsida</taxon>
        <taxon>Liliopsida</taxon>
        <taxon>Poales</taxon>
        <taxon>Poaceae</taxon>
        <taxon>PACMAD clade</taxon>
        <taxon>Panicoideae</taxon>
        <taxon>Panicodae</taxon>
        <taxon>Paniceae</taxon>
        <taxon>Cenchrinae</taxon>
        <taxon>Setaria</taxon>
    </lineage>
</organism>
<protein>
    <submittedName>
        <fullName evidence="3">Uncharacterized protein</fullName>
    </submittedName>
</protein>
<gene>
    <name evidence="3" type="ORF">SETIT_9G314700v2</name>
</gene>
<reference evidence="3" key="1">
    <citation type="journal article" date="2012" name="Nat. Biotechnol.">
        <title>Reference genome sequence of the model plant Setaria.</title>
        <authorList>
            <person name="Bennetzen J.L."/>
            <person name="Schmutz J."/>
            <person name="Wang H."/>
            <person name="Percifield R."/>
            <person name="Hawkins J."/>
            <person name="Pontaroli A.C."/>
            <person name="Estep M."/>
            <person name="Feng L."/>
            <person name="Vaughn J.N."/>
            <person name="Grimwood J."/>
            <person name="Jenkins J."/>
            <person name="Barry K."/>
            <person name="Lindquist E."/>
            <person name="Hellsten U."/>
            <person name="Deshpande S."/>
            <person name="Wang X."/>
            <person name="Wu X."/>
            <person name="Mitros T."/>
            <person name="Triplett J."/>
            <person name="Yang X."/>
            <person name="Ye C.Y."/>
            <person name="Mauro-Herrera M."/>
            <person name="Wang L."/>
            <person name="Li P."/>
            <person name="Sharma M."/>
            <person name="Sharma R."/>
            <person name="Ronald P.C."/>
            <person name="Panaud O."/>
            <person name="Kellogg E.A."/>
            <person name="Brutnell T.P."/>
            <person name="Doust A.N."/>
            <person name="Tuskan G.A."/>
            <person name="Rokhsar D."/>
            <person name="Devos K.M."/>
        </authorList>
    </citation>
    <scope>NUCLEOTIDE SEQUENCE [LARGE SCALE GENOMIC DNA]</scope>
    <source>
        <strain evidence="3">Yugu1</strain>
    </source>
</reference>
<keyword evidence="2" id="KW-1133">Transmembrane helix</keyword>
<evidence type="ECO:0000256" key="1">
    <source>
        <dbReference type="SAM" id="MobiDB-lite"/>
    </source>
</evidence>
<evidence type="ECO:0000256" key="2">
    <source>
        <dbReference type="SAM" id="Phobius"/>
    </source>
</evidence>
<accession>A0A368SMQ0</accession>
<evidence type="ECO:0000313" key="3">
    <source>
        <dbReference type="EMBL" id="RCV43699.1"/>
    </source>
</evidence>
<reference evidence="3" key="2">
    <citation type="submission" date="2015-07" db="EMBL/GenBank/DDBJ databases">
        <authorList>
            <person name="Noorani M."/>
        </authorList>
    </citation>
    <scope>NUCLEOTIDE SEQUENCE</scope>
    <source>
        <strain evidence="3">Yugu1</strain>
    </source>
</reference>